<accession>A0A2N6TEC2</accession>
<dbReference type="SUPFAM" id="SSF143011">
    <property type="entry name" value="RelE-like"/>
    <property type="match status" value="1"/>
</dbReference>
<proteinExistence type="predicted"/>
<dbReference type="Proteomes" id="UP000235733">
    <property type="component" value="Unassembled WGS sequence"/>
</dbReference>
<protein>
    <recommendedName>
        <fullName evidence="3">Type II toxin-antitoxin system RelE/ParE family toxin</fullName>
    </recommendedName>
</protein>
<gene>
    <name evidence="1" type="ORF">CJ209_11970</name>
</gene>
<dbReference type="EMBL" id="PNHC01000019">
    <property type="protein sequence ID" value="PMC67675.1"/>
    <property type="molecule type" value="Genomic_DNA"/>
</dbReference>
<sequence length="95" mass="11402">MKTSYKIIYKNEAKKFLKINKIYGLKFLVVFEEISKDYSTVRNYDIKKVNKDKYIKNDYTYRLRIGGYRAIFELQDEIKIIAVIKIGTRGDIYNE</sequence>
<evidence type="ECO:0000313" key="2">
    <source>
        <dbReference type="Proteomes" id="UP000235733"/>
    </source>
</evidence>
<dbReference type="RefSeq" id="WP_158393725.1">
    <property type="nucleotide sequence ID" value="NZ_PNHC01000019.1"/>
</dbReference>
<evidence type="ECO:0008006" key="3">
    <source>
        <dbReference type="Google" id="ProtNLM"/>
    </source>
</evidence>
<dbReference type="InterPro" id="IPR035093">
    <property type="entry name" value="RelE/ParE_toxin_dom_sf"/>
</dbReference>
<dbReference type="Gene3D" id="3.30.2310.20">
    <property type="entry name" value="RelE-like"/>
    <property type="match status" value="1"/>
</dbReference>
<dbReference type="AlphaFoldDB" id="A0A2N6TEC2"/>
<reference evidence="1 2" key="1">
    <citation type="submission" date="2017-09" db="EMBL/GenBank/DDBJ databases">
        <title>Bacterial strain isolated from the female urinary microbiota.</title>
        <authorList>
            <person name="Thomas-White K."/>
            <person name="Kumar N."/>
            <person name="Forster S."/>
            <person name="Putonti C."/>
            <person name="Lawley T."/>
            <person name="Wolfe A.J."/>
        </authorList>
    </citation>
    <scope>NUCLEOTIDE SEQUENCE [LARGE SCALE GENOMIC DNA]</scope>
    <source>
        <strain evidence="1 2">UMB0249</strain>
    </source>
</reference>
<organism evidence="1 2">
    <name type="scientific">Fusobacterium nucleatum</name>
    <dbReference type="NCBI Taxonomy" id="851"/>
    <lineage>
        <taxon>Bacteria</taxon>
        <taxon>Fusobacteriati</taxon>
        <taxon>Fusobacteriota</taxon>
        <taxon>Fusobacteriia</taxon>
        <taxon>Fusobacteriales</taxon>
        <taxon>Fusobacteriaceae</taxon>
        <taxon>Fusobacterium</taxon>
    </lineage>
</organism>
<comment type="caution">
    <text evidence="1">The sequence shown here is derived from an EMBL/GenBank/DDBJ whole genome shotgun (WGS) entry which is preliminary data.</text>
</comment>
<evidence type="ECO:0000313" key="1">
    <source>
        <dbReference type="EMBL" id="PMC67675.1"/>
    </source>
</evidence>
<name>A0A2N6TEC2_FUSNU</name>